<evidence type="ECO:0000256" key="1">
    <source>
        <dbReference type="ARBA" id="ARBA00006975"/>
    </source>
</evidence>
<reference evidence="5 6" key="1">
    <citation type="submission" date="2020-04" db="EMBL/GenBank/DDBJ databases">
        <title>MicrobeNet Type strains.</title>
        <authorList>
            <person name="Nicholson A.C."/>
        </authorList>
    </citation>
    <scope>NUCLEOTIDE SEQUENCE [LARGE SCALE GENOMIC DNA]</scope>
    <source>
        <strain evidence="5 6">DSM 22768</strain>
    </source>
</reference>
<dbReference type="InterPro" id="IPR018369">
    <property type="entry name" value="Chaprnonin_Cpn10_CS"/>
</dbReference>
<evidence type="ECO:0000256" key="2">
    <source>
        <dbReference type="ARBA" id="ARBA00023186"/>
    </source>
</evidence>
<dbReference type="GO" id="GO:0051082">
    <property type="term" value="F:unfolded protein binding"/>
    <property type="evidence" value="ECO:0007669"/>
    <property type="project" value="TreeGrafter"/>
</dbReference>
<evidence type="ECO:0000256" key="4">
    <source>
        <dbReference type="RuleBase" id="RU000535"/>
    </source>
</evidence>
<protein>
    <recommendedName>
        <fullName evidence="3">Co-chaperonin GroES</fullName>
    </recommendedName>
    <alternativeName>
        <fullName evidence="3">10 kDa chaperonin</fullName>
    </alternativeName>
    <alternativeName>
        <fullName evidence="3">Chaperonin-10</fullName>
        <shortName evidence="3">Cpn10</shortName>
    </alternativeName>
</protein>
<proteinExistence type="inferred from homology"/>
<dbReference type="PANTHER" id="PTHR10772">
    <property type="entry name" value="10 KDA HEAT SHOCK PROTEIN"/>
    <property type="match status" value="1"/>
</dbReference>
<comment type="function">
    <text evidence="3 4">Together with the chaperonin GroEL, plays an essential role in assisting protein folding. The GroEL-GroES system forms a nano-cage that allows encapsulation of the non-native substrate proteins and provides a physical environment optimized to promote and accelerate protein folding. GroES binds to the apical surface of the GroEL ring, thereby capping the opening of the GroEL channel.</text>
</comment>
<dbReference type="InterPro" id="IPR020818">
    <property type="entry name" value="Chaperonin_GroES"/>
</dbReference>
<comment type="subcellular location">
    <subcellularLocation>
        <location evidence="3">Cytoplasm</location>
    </subcellularLocation>
</comment>
<dbReference type="InterPro" id="IPR037124">
    <property type="entry name" value="Chaperonin_GroES_sf"/>
</dbReference>
<evidence type="ECO:0000313" key="6">
    <source>
        <dbReference type="Proteomes" id="UP000532121"/>
    </source>
</evidence>
<dbReference type="SMART" id="SM00883">
    <property type="entry name" value="Cpn10"/>
    <property type="match status" value="1"/>
</dbReference>
<organism evidence="5 6">
    <name type="scientific">Streptococcus ratti</name>
    <dbReference type="NCBI Taxonomy" id="1341"/>
    <lineage>
        <taxon>Bacteria</taxon>
        <taxon>Bacillati</taxon>
        <taxon>Bacillota</taxon>
        <taxon>Bacilli</taxon>
        <taxon>Lactobacillales</taxon>
        <taxon>Streptococcaceae</taxon>
        <taxon>Streptococcus</taxon>
    </lineage>
</organism>
<dbReference type="PANTHER" id="PTHR10772:SF58">
    <property type="entry name" value="CO-CHAPERONIN GROES"/>
    <property type="match status" value="1"/>
</dbReference>
<comment type="similarity">
    <text evidence="1 3 4">Belongs to the GroES chaperonin family.</text>
</comment>
<dbReference type="RefSeq" id="WP_193523742.1">
    <property type="nucleotide sequence ID" value="NZ_JABASA010000015.1"/>
</dbReference>
<dbReference type="SUPFAM" id="SSF50129">
    <property type="entry name" value="GroES-like"/>
    <property type="match status" value="1"/>
</dbReference>
<keyword evidence="3" id="KW-0963">Cytoplasm</keyword>
<name>A0A7X9LE44_STRRT</name>
<dbReference type="FunFam" id="2.30.33.40:FF:000007">
    <property type="entry name" value="10 kDa chaperonin"/>
    <property type="match status" value="1"/>
</dbReference>
<comment type="caution">
    <text evidence="5">The sequence shown here is derived from an EMBL/GenBank/DDBJ whole genome shotgun (WGS) entry which is preliminary data.</text>
</comment>
<dbReference type="GO" id="GO:0046872">
    <property type="term" value="F:metal ion binding"/>
    <property type="evidence" value="ECO:0007669"/>
    <property type="project" value="TreeGrafter"/>
</dbReference>
<dbReference type="GO" id="GO:0051087">
    <property type="term" value="F:protein-folding chaperone binding"/>
    <property type="evidence" value="ECO:0007669"/>
    <property type="project" value="TreeGrafter"/>
</dbReference>
<accession>A0A7X9LE44</accession>
<dbReference type="Proteomes" id="UP000532121">
    <property type="component" value="Unassembled WGS sequence"/>
</dbReference>
<dbReference type="PRINTS" id="PR00297">
    <property type="entry name" value="CHAPERONIN10"/>
</dbReference>
<dbReference type="InterPro" id="IPR011032">
    <property type="entry name" value="GroES-like_sf"/>
</dbReference>
<gene>
    <name evidence="3" type="primary">groES</name>
    <name evidence="3" type="synonym">groS</name>
    <name evidence="5" type="ORF">HHO37_07475</name>
</gene>
<sequence>MLKPLGDRVVVQLIKEEEKTVGGFVLAGTSQDKTQKARVAAVGEGIRTLSGDLVAPSITQGDTVLLESHAGTPVKDGDKDYLIVREADILAVVQD</sequence>
<dbReference type="CDD" id="cd00320">
    <property type="entry name" value="cpn10"/>
    <property type="match status" value="1"/>
</dbReference>
<evidence type="ECO:0000313" key="5">
    <source>
        <dbReference type="EMBL" id="NMD49501.1"/>
    </source>
</evidence>
<dbReference type="Gene3D" id="2.30.33.40">
    <property type="entry name" value="GroES chaperonin"/>
    <property type="match status" value="1"/>
</dbReference>
<dbReference type="GO" id="GO:0044183">
    <property type="term" value="F:protein folding chaperone"/>
    <property type="evidence" value="ECO:0007669"/>
    <property type="project" value="InterPro"/>
</dbReference>
<dbReference type="AlphaFoldDB" id="A0A7X9LE44"/>
<dbReference type="PROSITE" id="PS00681">
    <property type="entry name" value="CHAPERONINS_CPN10"/>
    <property type="match status" value="1"/>
</dbReference>
<dbReference type="HAMAP" id="MF_00580">
    <property type="entry name" value="CH10"/>
    <property type="match status" value="1"/>
</dbReference>
<dbReference type="GO" id="GO:0005524">
    <property type="term" value="F:ATP binding"/>
    <property type="evidence" value="ECO:0007669"/>
    <property type="project" value="InterPro"/>
</dbReference>
<comment type="subunit">
    <text evidence="3">Heptamer of 7 subunits arranged in a ring. Interacts with the chaperonin GroEL.</text>
</comment>
<dbReference type="EMBL" id="JABASA010000015">
    <property type="protein sequence ID" value="NMD49501.1"/>
    <property type="molecule type" value="Genomic_DNA"/>
</dbReference>
<keyword evidence="2 3" id="KW-0143">Chaperone</keyword>
<dbReference type="Pfam" id="PF00166">
    <property type="entry name" value="Cpn10"/>
    <property type="match status" value="1"/>
</dbReference>
<dbReference type="NCBIfam" id="NF001528">
    <property type="entry name" value="PRK00364.1-4"/>
    <property type="match status" value="1"/>
</dbReference>
<evidence type="ECO:0000256" key="3">
    <source>
        <dbReference type="HAMAP-Rule" id="MF_00580"/>
    </source>
</evidence>
<dbReference type="GO" id="GO:0005737">
    <property type="term" value="C:cytoplasm"/>
    <property type="evidence" value="ECO:0007669"/>
    <property type="project" value="UniProtKB-SubCell"/>
</dbReference>